<accession>A0A814WQG9</accession>
<dbReference type="EMBL" id="CAJNOQ010008863">
    <property type="protein sequence ID" value="CAF1208822.1"/>
    <property type="molecule type" value="Genomic_DNA"/>
</dbReference>
<organism evidence="1 3">
    <name type="scientific">Didymodactylos carnosus</name>
    <dbReference type="NCBI Taxonomy" id="1234261"/>
    <lineage>
        <taxon>Eukaryota</taxon>
        <taxon>Metazoa</taxon>
        <taxon>Spiralia</taxon>
        <taxon>Gnathifera</taxon>
        <taxon>Rotifera</taxon>
        <taxon>Eurotatoria</taxon>
        <taxon>Bdelloidea</taxon>
        <taxon>Philodinida</taxon>
        <taxon>Philodinidae</taxon>
        <taxon>Didymodactylos</taxon>
    </lineage>
</organism>
<comment type="caution">
    <text evidence="1">The sequence shown here is derived from an EMBL/GenBank/DDBJ whole genome shotgun (WGS) entry which is preliminary data.</text>
</comment>
<evidence type="ECO:0000313" key="3">
    <source>
        <dbReference type="Proteomes" id="UP000663829"/>
    </source>
</evidence>
<gene>
    <name evidence="1" type="ORF">GPM918_LOCUS24104</name>
    <name evidence="2" type="ORF">SRO942_LOCUS24103</name>
</gene>
<dbReference type="SUPFAM" id="SSF48371">
    <property type="entry name" value="ARM repeat"/>
    <property type="match status" value="1"/>
</dbReference>
<dbReference type="PANTHER" id="PTHR12048">
    <property type="entry name" value="CCAAT-BINDING FACTOR-RELATED"/>
    <property type="match status" value="1"/>
</dbReference>
<dbReference type="OrthoDB" id="28947at2759"/>
<dbReference type="Gene3D" id="1.25.10.10">
    <property type="entry name" value="Leucine-rich Repeat Variant"/>
    <property type="match status" value="1"/>
</dbReference>
<dbReference type="EMBL" id="CAJOBC010008864">
    <property type="protein sequence ID" value="CAF3972954.1"/>
    <property type="molecule type" value="Genomic_DNA"/>
</dbReference>
<dbReference type="InterPro" id="IPR016024">
    <property type="entry name" value="ARM-type_fold"/>
</dbReference>
<proteinExistence type="predicted"/>
<name>A0A814WQG9_9BILA</name>
<protein>
    <submittedName>
        <fullName evidence="1">Uncharacterized protein</fullName>
    </submittedName>
</protein>
<dbReference type="Proteomes" id="UP000663829">
    <property type="component" value="Unassembled WGS sequence"/>
</dbReference>
<keyword evidence="3" id="KW-1185">Reference proteome</keyword>
<reference evidence="1" key="1">
    <citation type="submission" date="2021-02" db="EMBL/GenBank/DDBJ databases">
        <authorList>
            <person name="Nowell W R."/>
        </authorList>
    </citation>
    <scope>NUCLEOTIDE SEQUENCE</scope>
</reference>
<dbReference type="Proteomes" id="UP000681722">
    <property type="component" value="Unassembled WGS sequence"/>
</dbReference>
<sequence>MYFQMVARIKNDRKQPVVNFQDLHSLLKNPSYAALLFQSVKSIKWFEYNELLSLSTSSVNKNPDMTSLRPLCEQLYKYESDLYKKLFQQQNPSDYSWFQTAISSGTFKDRLAAHVSMIKRSSLHSLFELEYLVQLLRNNLQHRRECIEIMEILKDIFIQDYLPQQKKLLTIEQHDLSSIKTQNPDDMKRIAILWFLQDKLKRLYSSYLDSLQKISHDPIENIRIKAIVTIQHLLVQRPELEKRLLELLIDKLGDPDHTAAAKTLHLCNKLCKLLSVKDDVSSKYFALLLGGVTRALAFAKVNIEKILEHLNDLFRIVHSKNFNTSVRALQLLFKISEQKYVDCRI</sequence>
<dbReference type="GO" id="GO:0005634">
    <property type="term" value="C:nucleus"/>
    <property type="evidence" value="ECO:0007669"/>
    <property type="project" value="TreeGrafter"/>
</dbReference>
<dbReference type="AlphaFoldDB" id="A0A814WQG9"/>
<dbReference type="InterPro" id="IPR011989">
    <property type="entry name" value="ARM-like"/>
</dbReference>
<dbReference type="PANTHER" id="PTHR12048:SF0">
    <property type="entry name" value="CCAAT_ENHANCER-BINDING PROTEIN ZETA"/>
    <property type="match status" value="1"/>
</dbReference>
<evidence type="ECO:0000313" key="1">
    <source>
        <dbReference type="EMBL" id="CAF1208822.1"/>
    </source>
</evidence>
<dbReference type="InterPro" id="IPR040155">
    <property type="entry name" value="CEBPZ/Mak21-like"/>
</dbReference>
<evidence type="ECO:0000313" key="2">
    <source>
        <dbReference type="EMBL" id="CAF3972954.1"/>
    </source>
</evidence>